<comment type="cofactor">
    <cofactor evidence="1">
        <name>thiamine diphosphate</name>
        <dbReference type="ChEBI" id="CHEBI:58937"/>
    </cofactor>
</comment>
<evidence type="ECO:0000313" key="6">
    <source>
        <dbReference type="Proteomes" id="UP000034883"/>
    </source>
</evidence>
<dbReference type="NCBIfam" id="NF008854">
    <property type="entry name" value="PRK11892.1"/>
    <property type="match status" value="1"/>
</dbReference>
<sequence length="329" mass="36586">MMREITYRDALKEAMAEEMERDPRVFIMGEEVGHYQGAYKVTRGLLDQFGAERVIDTPIAEAGFAGVGVGAAMTGLRPVIEFMTWNFSFVAFDQIVNNAAKMYQMSAGQYPVPIVFRGPNASARQVGAQHSHAVEPFYCNVPGLAVVYPSTPRDAKGLLKTSIRDDNPVVFLEGETLYNVKGDVPDAGEDEIIPLGQARVVREGRHVTVVTWGRPFYTVLEVANRLSGEGIELEVIDPRTLRPLDTDTIVQSVKKTNRCVVVHEHWPYGGPGAEIVDRVTRDAFDYLDAPILRATNLDVPMPYALHLENKVIVGPDRIEKAIRQVLYKD</sequence>
<dbReference type="STRING" id="927083.DB32_001915"/>
<reference evidence="5 6" key="1">
    <citation type="submission" date="2015-03" db="EMBL/GenBank/DDBJ databases">
        <title>Genome assembly of Sandaracinus amylolyticus DSM 53668.</title>
        <authorList>
            <person name="Sharma G."/>
            <person name="Subramanian S."/>
        </authorList>
    </citation>
    <scope>NUCLEOTIDE SEQUENCE [LARGE SCALE GENOMIC DNA]</scope>
    <source>
        <strain evidence="5 6">DSM 53668</strain>
    </source>
</reference>
<dbReference type="Gene3D" id="3.40.50.970">
    <property type="match status" value="1"/>
</dbReference>
<gene>
    <name evidence="5" type="ORF">DB32_001915</name>
</gene>
<dbReference type="InterPro" id="IPR033248">
    <property type="entry name" value="Transketolase_C"/>
</dbReference>
<dbReference type="Pfam" id="PF02779">
    <property type="entry name" value="Transket_pyr"/>
    <property type="match status" value="1"/>
</dbReference>
<dbReference type="FunFam" id="3.40.50.970:FF:000001">
    <property type="entry name" value="Pyruvate dehydrogenase E1 beta subunit"/>
    <property type="match status" value="1"/>
</dbReference>
<dbReference type="GO" id="GO:0016491">
    <property type="term" value="F:oxidoreductase activity"/>
    <property type="evidence" value="ECO:0007669"/>
    <property type="project" value="UniProtKB-KW"/>
</dbReference>
<evidence type="ECO:0000259" key="4">
    <source>
        <dbReference type="SMART" id="SM00861"/>
    </source>
</evidence>
<dbReference type="PANTHER" id="PTHR43257">
    <property type="entry name" value="PYRUVATE DEHYDROGENASE E1 COMPONENT BETA SUBUNIT"/>
    <property type="match status" value="1"/>
</dbReference>
<dbReference type="Pfam" id="PF02780">
    <property type="entry name" value="Transketolase_C"/>
    <property type="match status" value="1"/>
</dbReference>
<keyword evidence="3" id="KW-0786">Thiamine pyrophosphate</keyword>
<name>A0A0F6YGI9_9BACT</name>
<evidence type="ECO:0000256" key="1">
    <source>
        <dbReference type="ARBA" id="ARBA00001964"/>
    </source>
</evidence>
<evidence type="ECO:0000256" key="3">
    <source>
        <dbReference type="ARBA" id="ARBA00023052"/>
    </source>
</evidence>
<dbReference type="SUPFAM" id="SSF52922">
    <property type="entry name" value="TK C-terminal domain-like"/>
    <property type="match status" value="1"/>
</dbReference>
<dbReference type="PANTHER" id="PTHR43257:SF2">
    <property type="entry name" value="PYRUVATE DEHYDROGENASE E1 COMPONENT SUBUNIT BETA"/>
    <property type="match status" value="1"/>
</dbReference>
<dbReference type="CDD" id="cd07036">
    <property type="entry name" value="TPP_PYR_E1-PDHc-beta_like"/>
    <property type="match status" value="1"/>
</dbReference>
<dbReference type="FunFam" id="3.40.50.920:FF:000001">
    <property type="entry name" value="Pyruvate dehydrogenase E1 beta subunit"/>
    <property type="match status" value="1"/>
</dbReference>
<dbReference type="InterPro" id="IPR009014">
    <property type="entry name" value="Transketo_C/PFOR_II"/>
</dbReference>
<evidence type="ECO:0000256" key="2">
    <source>
        <dbReference type="ARBA" id="ARBA00023002"/>
    </source>
</evidence>
<dbReference type="Proteomes" id="UP000034883">
    <property type="component" value="Chromosome"/>
</dbReference>
<accession>A0A0F6YGI9</accession>
<dbReference type="InterPro" id="IPR029061">
    <property type="entry name" value="THDP-binding"/>
</dbReference>
<keyword evidence="6" id="KW-1185">Reference proteome</keyword>
<evidence type="ECO:0000313" key="5">
    <source>
        <dbReference type="EMBL" id="AKF04766.1"/>
    </source>
</evidence>
<keyword evidence="2" id="KW-0560">Oxidoreductase</keyword>
<protein>
    <submittedName>
        <fullName evidence="5">Pyruvate dehydrogenase E1 component beta subunit</fullName>
    </submittedName>
</protein>
<dbReference type="SMART" id="SM00861">
    <property type="entry name" value="Transket_pyr"/>
    <property type="match status" value="1"/>
</dbReference>
<dbReference type="AlphaFoldDB" id="A0A0F6YGI9"/>
<keyword evidence="5" id="KW-0670">Pyruvate</keyword>
<feature type="domain" description="Transketolase-like pyrimidine-binding" evidence="4">
    <location>
        <begin position="5"/>
        <end position="180"/>
    </location>
</feature>
<dbReference type="EMBL" id="CP011125">
    <property type="protein sequence ID" value="AKF04766.1"/>
    <property type="molecule type" value="Genomic_DNA"/>
</dbReference>
<proteinExistence type="predicted"/>
<dbReference type="KEGG" id="samy:DB32_001915"/>
<dbReference type="SUPFAM" id="SSF52518">
    <property type="entry name" value="Thiamin diphosphate-binding fold (THDP-binding)"/>
    <property type="match status" value="1"/>
</dbReference>
<organism evidence="5 6">
    <name type="scientific">Sandaracinus amylolyticus</name>
    <dbReference type="NCBI Taxonomy" id="927083"/>
    <lineage>
        <taxon>Bacteria</taxon>
        <taxon>Pseudomonadati</taxon>
        <taxon>Myxococcota</taxon>
        <taxon>Polyangia</taxon>
        <taxon>Polyangiales</taxon>
        <taxon>Sandaracinaceae</taxon>
        <taxon>Sandaracinus</taxon>
    </lineage>
</organism>
<dbReference type="InterPro" id="IPR005475">
    <property type="entry name" value="Transketolase-like_Pyr-bd"/>
</dbReference>
<dbReference type="NCBIfam" id="NF006667">
    <property type="entry name" value="PRK09212.1"/>
    <property type="match status" value="1"/>
</dbReference>
<dbReference type="Gene3D" id="3.40.50.920">
    <property type="match status" value="1"/>
</dbReference>